<name>A0A1I2RD03_9BACL</name>
<sequence length="587" mass="66147">MNEWLLPSVRRHWRGLLLASVLSLLAILCACGLLFTSGYLISKAALRPENILMIYVPIVGVRTFGTFRAVFNYTGRLASHNTILKILSEMRAHLYEKLESSALFIQSKYKAGNILSVLSEDIEHLQDLFIRTVIPGGIAFVIYVLWIATLGLFDLGFAFFMALYLLILLAVFPIVSLLWMRKRYRRISQSRHTLYEQLTDAVLGSADWMMSGRQERFLDRYERLEQGTRAQERALNSFRKWRDFIAQMLVGICVIALVLWSGRLAHEGLMTPTLIAAFALVVFSISEAFVPLSEAVERLPQYEQAINRLEEIKTSSGSSQQTTADGWSKPLKKIDISMRHVSFRYAADDDWSVSDVSLSLKQGEKLAVIGRSGAGKSSLAHLIYGTLIPNKGTVTLNGTPAHQIGANRSKQISVLSQNPHLFDTSVLNNLALGSPQANFSDVVQAAKKVGLHQLIEQLPEGYHTQMHEAGSIFSGGEQERVALARILLRDAPIVILDEPTVGLDPITERDLMKKIFDTLDKKTLIWVTHHLTGTENMDQIIFMENGHVGMRGTHEQLIRDSPRYRSLYELDVPKHLRKIVEEQNREH</sequence>
<dbReference type="PANTHER" id="PTHR24221">
    <property type="entry name" value="ATP-BINDING CASSETTE SUB-FAMILY B"/>
    <property type="match status" value="1"/>
</dbReference>
<dbReference type="EMBL" id="FOOY01000009">
    <property type="protein sequence ID" value="SFG37359.1"/>
    <property type="molecule type" value="Genomic_DNA"/>
</dbReference>
<feature type="domain" description="ABC transporter" evidence="8">
    <location>
        <begin position="331"/>
        <end position="570"/>
    </location>
</feature>
<dbReference type="InterPro" id="IPR014223">
    <property type="entry name" value="ABC_CydC/D"/>
</dbReference>
<dbReference type="GO" id="GO:0045454">
    <property type="term" value="P:cell redox homeostasis"/>
    <property type="evidence" value="ECO:0007669"/>
    <property type="project" value="InterPro"/>
</dbReference>
<evidence type="ECO:0000256" key="6">
    <source>
        <dbReference type="ARBA" id="ARBA00023136"/>
    </source>
</evidence>
<evidence type="ECO:0000256" key="7">
    <source>
        <dbReference type="SAM" id="Phobius"/>
    </source>
</evidence>
<feature type="transmembrane region" description="Helical" evidence="7">
    <location>
        <begin position="52"/>
        <end position="71"/>
    </location>
</feature>
<dbReference type="NCBIfam" id="TIGR02868">
    <property type="entry name" value="CydC"/>
    <property type="match status" value="1"/>
</dbReference>
<dbReference type="Gene3D" id="1.20.1560.10">
    <property type="entry name" value="ABC transporter type 1, transmembrane domain"/>
    <property type="match status" value="1"/>
</dbReference>
<protein>
    <submittedName>
        <fullName evidence="10">ATP-binding cassette, subfamily C, CydC</fullName>
    </submittedName>
</protein>
<dbReference type="InterPro" id="IPR039421">
    <property type="entry name" value="Type_1_exporter"/>
</dbReference>
<dbReference type="InterPro" id="IPR036640">
    <property type="entry name" value="ABC1_TM_sf"/>
</dbReference>
<dbReference type="InterPro" id="IPR011527">
    <property type="entry name" value="ABC1_TM_dom"/>
</dbReference>
<dbReference type="OrthoDB" id="9802264at2"/>
<dbReference type="CDD" id="cd03247">
    <property type="entry name" value="ABCC_cytochrome_bd"/>
    <property type="match status" value="1"/>
</dbReference>
<feature type="domain" description="ABC transmembrane type-1" evidence="9">
    <location>
        <begin position="17"/>
        <end position="301"/>
    </location>
</feature>
<reference evidence="11" key="1">
    <citation type="submission" date="2016-10" db="EMBL/GenBank/DDBJ databases">
        <authorList>
            <person name="Varghese N."/>
            <person name="Submissions S."/>
        </authorList>
    </citation>
    <scope>NUCLEOTIDE SEQUENCE [LARGE SCALE GENOMIC DNA]</scope>
    <source>
        <strain evidence="11">ATCC 700379</strain>
    </source>
</reference>
<dbReference type="InterPro" id="IPR027417">
    <property type="entry name" value="P-loop_NTPase"/>
</dbReference>
<evidence type="ECO:0000313" key="11">
    <source>
        <dbReference type="Proteomes" id="UP000198752"/>
    </source>
</evidence>
<keyword evidence="3" id="KW-0547">Nucleotide-binding</keyword>
<keyword evidence="5 7" id="KW-1133">Transmembrane helix</keyword>
<organism evidence="10 11">
    <name type="scientific">Sporolactobacillus nakayamae</name>
    <dbReference type="NCBI Taxonomy" id="269670"/>
    <lineage>
        <taxon>Bacteria</taxon>
        <taxon>Bacillati</taxon>
        <taxon>Bacillota</taxon>
        <taxon>Bacilli</taxon>
        <taxon>Bacillales</taxon>
        <taxon>Sporolactobacillaceae</taxon>
        <taxon>Sporolactobacillus</taxon>
    </lineage>
</organism>
<dbReference type="Proteomes" id="UP000198752">
    <property type="component" value="Unassembled WGS sequence"/>
</dbReference>
<dbReference type="GO" id="GO:0016887">
    <property type="term" value="F:ATP hydrolysis activity"/>
    <property type="evidence" value="ECO:0007669"/>
    <property type="project" value="InterPro"/>
</dbReference>
<dbReference type="GO" id="GO:0034040">
    <property type="term" value="F:ATPase-coupled lipid transmembrane transporter activity"/>
    <property type="evidence" value="ECO:0007669"/>
    <property type="project" value="TreeGrafter"/>
</dbReference>
<evidence type="ECO:0000259" key="8">
    <source>
        <dbReference type="PROSITE" id="PS50893"/>
    </source>
</evidence>
<keyword evidence="2 7" id="KW-0812">Transmembrane</keyword>
<dbReference type="SMART" id="SM00382">
    <property type="entry name" value="AAA"/>
    <property type="match status" value="1"/>
</dbReference>
<gene>
    <name evidence="10" type="ORF">SAMN02982927_01505</name>
</gene>
<evidence type="ECO:0000256" key="4">
    <source>
        <dbReference type="ARBA" id="ARBA00022840"/>
    </source>
</evidence>
<dbReference type="GO" id="GO:0034775">
    <property type="term" value="P:glutathione transmembrane transport"/>
    <property type="evidence" value="ECO:0007669"/>
    <property type="project" value="InterPro"/>
</dbReference>
<dbReference type="GO" id="GO:0140359">
    <property type="term" value="F:ABC-type transporter activity"/>
    <property type="evidence" value="ECO:0007669"/>
    <property type="project" value="InterPro"/>
</dbReference>
<comment type="subcellular location">
    <subcellularLocation>
        <location evidence="1">Cell membrane</location>
        <topology evidence="1">Multi-pass membrane protein</topology>
    </subcellularLocation>
</comment>
<dbReference type="SUPFAM" id="SSF52540">
    <property type="entry name" value="P-loop containing nucleoside triphosphate hydrolases"/>
    <property type="match status" value="1"/>
</dbReference>
<evidence type="ECO:0000256" key="1">
    <source>
        <dbReference type="ARBA" id="ARBA00004651"/>
    </source>
</evidence>
<dbReference type="STRING" id="269670.SAMN02982927_01505"/>
<dbReference type="InterPro" id="IPR003593">
    <property type="entry name" value="AAA+_ATPase"/>
</dbReference>
<dbReference type="Pfam" id="PF00005">
    <property type="entry name" value="ABC_tran"/>
    <property type="match status" value="1"/>
</dbReference>
<dbReference type="SUPFAM" id="SSF90123">
    <property type="entry name" value="ABC transporter transmembrane region"/>
    <property type="match status" value="1"/>
</dbReference>
<proteinExistence type="predicted"/>
<dbReference type="AlphaFoldDB" id="A0A1I2RD03"/>
<feature type="transmembrane region" description="Helical" evidence="7">
    <location>
        <begin position="16"/>
        <end position="40"/>
    </location>
</feature>
<evidence type="ECO:0000313" key="10">
    <source>
        <dbReference type="EMBL" id="SFG37359.1"/>
    </source>
</evidence>
<dbReference type="Gene3D" id="3.40.50.300">
    <property type="entry name" value="P-loop containing nucleotide triphosphate hydrolases"/>
    <property type="match status" value="1"/>
</dbReference>
<accession>A0A1I2RD03</accession>
<feature type="transmembrane region" description="Helical" evidence="7">
    <location>
        <begin position="155"/>
        <end position="180"/>
    </location>
</feature>
<keyword evidence="4 10" id="KW-0067">ATP-binding</keyword>
<evidence type="ECO:0000256" key="2">
    <source>
        <dbReference type="ARBA" id="ARBA00022692"/>
    </source>
</evidence>
<dbReference type="GO" id="GO:0005886">
    <property type="term" value="C:plasma membrane"/>
    <property type="evidence" value="ECO:0007669"/>
    <property type="project" value="UniProtKB-SubCell"/>
</dbReference>
<keyword evidence="6 7" id="KW-0472">Membrane</keyword>
<evidence type="ECO:0000259" key="9">
    <source>
        <dbReference type="PROSITE" id="PS50929"/>
    </source>
</evidence>
<dbReference type="RefSeq" id="WP_093671608.1">
    <property type="nucleotide sequence ID" value="NZ_FOOY01000009.1"/>
</dbReference>
<evidence type="ECO:0000256" key="5">
    <source>
        <dbReference type="ARBA" id="ARBA00022989"/>
    </source>
</evidence>
<dbReference type="PROSITE" id="PS50893">
    <property type="entry name" value="ABC_TRANSPORTER_2"/>
    <property type="match status" value="1"/>
</dbReference>
<keyword evidence="11" id="KW-1185">Reference proteome</keyword>
<feature type="transmembrane region" description="Helical" evidence="7">
    <location>
        <begin position="128"/>
        <end position="149"/>
    </location>
</feature>
<dbReference type="InterPro" id="IPR003439">
    <property type="entry name" value="ABC_transporter-like_ATP-bd"/>
</dbReference>
<dbReference type="Pfam" id="PF00664">
    <property type="entry name" value="ABC_membrane"/>
    <property type="match status" value="1"/>
</dbReference>
<dbReference type="PROSITE" id="PS50929">
    <property type="entry name" value="ABC_TM1F"/>
    <property type="match status" value="1"/>
</dbReference>
<feature type="transmembrane region" description="Helical" evidence="7">
    <location>
        <begin position="244"/>
        <end position="262"/>
    </location>
</feature>
<dbReference type="PANTHER" id="PTHR24221:SF653">
    <property type="entry name" value="TRANSPORT ATP-BINDING PROTEIN CYDC"/>
    <property type="match status" value="1"/>
</dbReference>
<dbReference type="GO" id="GO:0005524">
    <property type="term" value="F:ATP binding"/>
    <property type="evidence" value="ECO:0007669"/>
    <property type="project" value="UniProtKB-KW"/>
</dbReference>
<evidence type="ECO:0000256" key="3">
    <source>
        <dbReference type="ARBA" id="ARBA00022741"/>
    </source>
</evidence>